<dbReference type="PANTHER" id="PTHR30026">
    <property type="entry name" value="OUTER MEMBRANE PROTEIN TOLC"/>
    <property type="match status" value="1"/>
</dbReference>
<dbReference type="Proteomes" id="UP001207408">
    <property type="component" value="Unassembled WGS sequence"/>
</dbReference>
<dbReference type="GO" id="GO:1990281">
    <property type="term" value="C:efflux pump complex"/>
    <property type="evidence" value="ECO:0007669"/>
    <property type="project" value="TreeGrafter"/>
</dbReference>
<evidence type="ECO:0000256" key="3">
    <source>
        <dbReference type="ARBA" id="ARBA00022448"/>
    </source>
</evidence>
<evidence type="ECO:0000256" key="5">
    <source>
        <dbReference type="ARBA" id="ARBA00022692"/>
    </source>
</evidence>
<name>A0AAE3SJP1_9BACT</name>
<keyword evidence="7" id="KW-0998">Cell outer membrane</keyword>
<comment type="similarity">
    <text evidence="2">Belongs to the outer membrane factor (OMF) (TC 1.B.17) family.</text>
</comment>
<keyword evidence="6" id="KW-0472">Membrane</keyword>
<dbReference type="AlphaFoldDB" id="A0AAE3SJP1"/>
<dbReference type="Pfam" id="PF02321">
    <property type="entry name" value="OEP"/>
    <property type="match status" value="2"/>
</dbReference>
<organism evidence="9 10">
    <name type="scientific">Plebeiibacterium marinum</name>
    <dbReference type="NCBI Taxonomy" id="2992111"/>
    <lineage>
        <taxon>Bacteria</taxon>
        <taxon>Pseudomonadati</taxon>
        <taxon>Bacteroidota</taxon>
        <taxon>Bacteroidia</taxon>
        <taxon>Marinilabiliales</taxon>
        <taxon>Marinilabiliaceae</taxon>
        <taxon>Plebeiibacterium</taxon>
    </lineage>
</organism>
<comment type="subcellular location">
    <subcellularLocation>
        <location evidence="1">Cell outer membrane</location>
    </subcellularLocation>
</comment>
<comment type="caution">
    <text evidence="9">The sequence shown here is derived from an EMBL/GenBank/DDBJ whole genome shotgun (WGS) entry which is preliminary data.</text>
</comment>
<keyword evidence="4" id="KW-1134">Transmembrane beta strand</keyword>
<evidence type="ECO:0000313" key="9">
    <source>
        <dbReference type="EMBL" id="MCW3805940.1"/>
    </source>
</evidence>
<dbReference type="GO" id="GO:0015562">
    <property type="term" value="F:efflux transmembrane transporter activity"/>
    <property type="evidence" value="ECO:0007669"/>
    <property type="project" value="InterPro"/>
</dbReference>
<evidence type="ECO:0000256" key="8">
    <source>
        <dbReference type="SAM" id="Coils"/>
    </source>
</evidence>
<evidence type="ECO:0000256" key="1">
    <source>
        <dbReference type="ARBA" id="ARBA00004442"/>
    </source>
</evidence>
<reference evidence="9" key="1">
    <citation type="submission" date="2022-10" db="EMBL/GenBank/DDBJ databases">
        <authorList>
            <person name="Yu W.X."/>
        </authorList>
    </citation>
    <scope>NUCLEOTIDE SEQUENCE</scope>
    <source>
        <strain evidence="9">D04</strain>
    </source>
</reference>
<accession>A0AAE3SJP1</accession>
<dbReference type="Gene3D" id="1.20.1600.10">
    <property type="entry name" value="Outer membrane efflux proteins (OEP)"/>
    <property type="match status" value="1"/>
</dbReference>
<evidence type="ECO:0000256" key="6">
    <source>
        <dbReference type="ARBA" id="ARBA00023136"/>
    </source>
</evidence>
<protein>
    <submittedName>
        <fullName evidence="9">TolC family protein</fullName>
    </submittedName>
</protein>
<dbReference type="InterPro" id="IPR003423">
    <property type="entry name" value="OMP_efflux"/>
</dbReference>
<dbReference type="GO" id="GO:0009279">
    <property type="term" value="C:cell outer membrane"/>
    <property type="evidence" value="ECO:0007669"/>
    <property type="project" value="UniProtKB-SubCell"/>
</dbReference>
<evidence type="ECO:0000256" key="7">
    <source>
        <dbReference type="ARBA" id="ARBA00023237"/>
    </source>
</evidence>
<dbReference type="RefSeq" id="WP_301199312.1">
    <property type="nucleotide sequence ID" value="NZ_JAPDPI010000017.1"/>
</dbReference>
<keyword evidence="5" id="KW-0812">Transmembrane</keyword>
<dbReference type="EMBL" id="JAPDPI010000017">
    <property type="protein sequence ID" value="MCW3805940.1"/>
    <property type="molecule type" value="Genomic_DNA"/>
</dbReference>
<dbReference type="InterPro" id="IPR051906">
    <property type="entry name" value="TolC-like"/>
</dbReference>
<dbReference type="GO" id="GO:0015288">
    <property type="term" value="F:porin activity"/>
    <property type="evidence" value="ECO:0007669"/>
    <property type="project" value="TreeGrafter"/>
</dbReference>
<evidence type="ECO:0000313" key="10">
    <source>
        <dbReference type="Proteomes" id="UP001207408"/>
    </source>
</evidence>
<feature type="coiled-coil region" evidence="8">
    <location>
        <begin position="204"/>
        <end position="240"/>
    </location>
</feature>
<evidence type="ECO:0000256" key="2">
    <source>
        <dbReference type="ARBA" id="ARBA00007613"/>
    </source>
</evidence>
<sequence>MDTIKLLTTILLLSVGLLKPTYAEIIDSSNVFTLEQALILAEKNNRDILKSIAEVKSAKADNQQAMASFLPALELSSTYSSTNDALYSFMYKLQQQVVTQNDFATALLNDPGTNNQFTTQVSVQQPIINIDAWMGKSAANSALRATELKGEYTKKHVLYAVKQTYYGLQLAKNRLEVIEKAHKAASSYLKMAEDNLAQGYLKDADVLSVKVRMLELAAQKAEAQNQIKSVSEMLNFLMARDLYAPIEVADKIQKVVHKASGIKTVENRADVMAMKYGMEAREKMKNSNLMKFVPRINGFGNYNMYDENIGGFEANSWMLGINMQWKLFNGGKNLGSYNKSKAQYLLAETSYYEYLDKGNMELSNAIRNIHVNESNLLTYETAALQAQESLRIRTNRYKEGMERTSDLLAAEAKYAESALKHLNAIYQYNISVFKYELLSSDSNL</sequence>
<keyword evidence="8" id="KW-0175">Coiled coil</keyword>
<keyword evidence="3" id="KW-0813">Transport</keyword>
<keyword evidence="10" id="KW-1185">Reference proteome</keyword>
<evidence type="ECO:0000256" key="4">
    <source>
        <dbReference type="ARBA" id="ARBA00022452"/>
    </source>
</evidence>
<dbReference type="SUPFAM" id="SSF56954">
    <property type="entry name" value="Outer membrane efflux proteins (OEP)"/>
    <property type="match status" value="1"/>
</dbReference>
<dbReference type="PANTHER" id="PTHR30026:SF21">
    <property type="entry name" value="SLR1270 PROTEIN"/>
    <property type="match status" value="1"/>
</dbReference>
<gene>
    <name evidence="9" type="ORF">OM074_09890</name>
</gene>
<proteinExistence type="inferred from homology"/>